<dbReference type="AlphaFoldDB" id="A0A1A8ZXY7"/>
<dbReference type="EMBL" id="FLRD01000149">
    <property type="protein sequence ID" value="SBT48153.1"/>
    <property type="molecule type" value="Genomic_DNA"/>
</dbReference>
<sequence length="118" mass="13497">MNSKCFPLSLPECDTERVLTCNSHPCLFNFAHLPFPLAPAYFECAFAGNNTHATSKNRLPVFCLFCPFYVSCPFCALRSPIKWPLGLYQSTDRSAYWFVFQHVGVHIDNSLILYGMYK</sequence>
<evidence type="ECO:0000313" key="3">
    <source>
        <dbReference type="Proteomes" id="UP000078550"/>
    </source>
</evidence>
<proteinExistence type="predicted"/>
<dbReference type="Proteomes" id="UP000078550">
    <property type="component" value="Unassembled WGS sequence"/>
</dbReference>
<accession>A0A1A8ZXY7</accession>
<dbReference type="EMBL" id="FLRE01000192">
    <property type="protein sequence ID" value="SBT48699.1"/>
    <property type="molecule type" value="Genomic_DNA"/>
</dbReference>
<protein>
    <submittedName>
        <fullName evidence="2">Uncharacterized protein</fullName>
    </submittedName>
</protein>
<name>A0A1A8ZXY7_PLAOA</name>
<evidence type="ECO:0000313" key="1">
    <source>
        <dbReference type="EMBL" id="SBT48153.1"/>
    </source>
</evidence>
<reference evidence="2" key="1">
    <citation type="submission" date="2016-05" db="EMBL/GenBank/DDBJ databases">
        <authorList>
            <person name="Lavstsen T."/>
            <person name="Jespersen J.S."/>
        </authorList>
    </citation>
    <scope>NUCLEOTIDE SEQUENCE [LARGE SCALE GENOMIC DNA]</scope>
</reference>
<evidence type="ECO:0000313" key="2">
    <source>
        <dbReference type="EMBL" id="SBT48699.1"/>
    </source>
</evidence>
<gene>
    <name evidence="1" type="ORF">POVWA1_057150</name>
    <name evidence="2" type="ORF">POVWA2_056540</name>
</gene>
<reference evidence="3 4" key="2">
    <citation type="submission" date="2016-05" db="EMBL/GenBank/DDBJ databases">
        <authorList>
            <person name="Naeem Raeece"/>
        </authorList>
    </citation>
    <scope>NUCLEOTIDE SEQUENCE [LARGE SCALE GENOMIC DNA]</scope>
</reference>
<dbReference type="Proteomes" id="UP000078555">
    <property type="component" value="Unassembled WGS sequence"/>
</dbReference>
<evidence type="ECO:0000313" key="4">
    <source>
        <dbReference type="Proteomes" id="UP000078555"/>
    </source>
</evidence>
<organism evidence="2 3">
    <name type="scientific">Plasmodium ovale wallikeri</name>
    <dbReference type="NCBI Taxonomy" id="864142"/>
    <lineage>
        <taxon>Eukaryota</taxon>
        <taxon>Sar</taxon>
        <taxon>Alveolata</taxon>
        <taxon>Apicomplexa</taxon>
        <taxon>Aconoidasida</taxon>
        <taxon>Haemosporida</taxon>
        <taxon>Plasmodiidae</taxon>
        <taxon>Plasmodium</taxon>
        <taxon>Plasmodium (Plasmodium)</taxon>
    </lineage>
</organism>
<keyword evidence="4" id="KW-1185">Reference proteome</keyword>